<dbReference type="GO" id="GO:0017000">
    <property type="term" value="P:antibiotic biosynthetic process"/>
    <property type="evidence" value="ECO:0007669"/>
    <property type="project" value="UniProtKB-ARBA"/>
</dbReference>
<comment type="caution">
    <text evidence="3">The sequence shown here is derived from an EMBL/GenBank/DDBJ whole genome shotgun (WGS) entry which is preliminary data.</text>
</comment>
<evidence type="ECO:0000313" key="3">
    <source>
        <dbReference type="EMBL" id="KAJ5116239.1"/>
    </source>
</evidence>
<gene>
    <name evidence="3" type="ORF">N7456_000587</name>
</gene>
<protein>
    <recommendedName>
        <fullName evidence="2">Alpha/beta hydrolase fold-3 domain-containing protein</fullName>
    </recommendedName>
</protein>
<evidence type="ECO:0000313" key="4">
    <source>
        <dbReference type="Proteomes" id="UP001149165"/>
    </source>
</evidence>
<dbReference type="InterPro" id="IPR050300">
    <property type="entry name" value="GDXG_lipolytic_enzyme"/>
</dbReference>
<dbReference type="OrthoDB" id="19653at2759"/>
<evidence type="ECO:0000259" key="2">
    <source>
        <dbReference type="Pfam" id="PF07859"/>
    </source>
</evidence>
<dbReference type="PANTHER" id="PTHR48081">
    <property type="entry name" value="AB HYDROLASE SUPERFAMILY PROTEIN C4A8.06C"/>
    <property type="match status" value="1"/>
</dbReference>
<dbReference type="EMBL" id="JAPQKH010000001">
    <property type="protein sequence ID" value="KAJ5116239.1"/>
    <property type="molecule type" value="Genomic_DNA"/>
</dbReference>
<dbReference type="SUPFAM" id="SSF53474">
    <property type="entry name" value="alpha/beta-Hydrolases"/>
    <property type="match status" value="1"/>
</dbReference>
<dbReference type="InterPro" id="IPR029058">
    <property type="entry name" value="AB_hydrolase_fold"/>
</dbReference>
<dbReference type="GO" id="GO:0072330">
    <property type="term" value="P:monocarboxylic acid biosynthetic process"/>
    <property type="evidence" value="ECO:0007669"/>
    <property type="project" value="UniProtKB-ARBA"/>
</dbReference>
<name>A0A9W9KSD3_9EURO</name>
<dbReference type="Gene3D" id="3.40.50.1820">
    <property type="entry name" value="alpha/beta hydrolase"/>
    <property type="match status" value="1"/>
</dbReference>
<dbReference type="Proteomes" id="UP001149165">
    <property type="component" value="Unassembled WGS sequence"/>
</dbReference>
<dbReference type="InterPro" id="IPR013094">
    <property type="entry name" value="AB_hydrolase_3"/>
</dbReference>
<dbReference type="AlphaFoldDB" id="A0A9W9KSD3"/>
<keyword evidence="4" id="KW-1185">Reference proteome</keyword>
<accession>A0A9W9KSD3</accession>
<feature type="domain" description="Alpha/beta hydrolase fold-3" evidence="2">
    <location>
        <begin position="55"/>
        <end position="182"/>
    </location>
</feature>
<dbReference type="PANTHER" id="PTHR48081:SF3">
    <property type="entry name" value="ALPHA_BETA HYDROLASE FOLD-3 DOMAIN-CONTAINING PROTEIN"/>
    <property type="match status" value="1"/>
</dbReference>
<reference evidence="3" key="2">
    <citation type="journal article" date="2023" name="IMA Fungus">
        <title>Comparative genomic study of the Penicillium genus elucidates a diverse pangenome and 15 lateral gene transfer events.</title>
        <authorList>
            <person name="Petersen C."/>
            <person name="Sorensen T."/>
            <person name="Nielsen M.R."/>
            <person name="Sondergaard T.E."/>
            <person name="Sorensen J.L."/>
            <person name="Fitzpatrick D.A."/>
            <person name="Frisvad J.C."/>
            <person name="Nielsen K.L."/>
        </authorList>
    </citation>
    <scope>NUCLEOTIDE SEQUENCE</scope>
    <source>
        <strain evidence="3">IBT 30069</strain>
    </source>
</reference>
<dbReference type="GO" id="GO:0016787">
    <property type="term" value="F:hydrolase activity"/>
    <property type="evidence" value="ECO:0007669"/>
    <property type="project" value="UniProtKB-KW"/>
</dbReference>
<reference evidence="3" key="1">
    <citation type="submission" date="2022-11" db="EMBL/GenBank/DDBJ databases">
        <authorList>
            <person name="Petersen C."/>
        </authorList>
    </citation>
    <scope>NUCLEOTIDE SEQUENCE</scope>
    <source>
        <strain evidence="3">IBT 30069</strain>
    </source>
</reference>
<proteinExistence type="predicted"/>
<evidence type="ECO:0000256" key="1">
    <source>
        <dbReference type="ARBA" id="ARBA00022801"/>
    </source>
</evidence>
<dbReference type="Pfam" id="PF07859">
    <property type="entry name" value="Abhydrolase_3"/>
    <property type="match status" value="1"/>
</dbReference>
<keyword evidence="1" id="KW-0378">Hydrolase</keyword>
<organism evidence="3 4">
    <name type="scientific">Penicillium angulare</name>
    <dbReference type="NCBI Taxonomy" id="116970"/>
    <lineage>
        <taxon>Eukaryota</taxon>
        <taxon>Fungi</taxon>
        <taxon>Dikarya</taxon>
        <taxon>Ascomycota</taxon>
        <taxon>Pezizomycotina</taxon>
        <taxon>Eurotiomycetes</taxon>
        <taxon>Eurotiomycetidae</taxon>
        <taxon>Eurotiales</taxon>
        <taxon>Aspergillaceae</taxon>
        <taxon>Penicillium</taxon>
    </lineage>
</organism>
<sequence length="329" mass="37630">MADQQHDPTIFKDFYVHNLDYKVISHHKILLSILVPKSLVTDGADIPTKRPLITTFHGGWLIGGSRLYSPWIAPWLLDLALSRQAILVFPDYRLLPEATGLDILSDIDSFWSWISKNLQSTLQFFYPSHDIKADLDRILVYGDSAGGYCIAQSLLRHPEMNFRAAIMAYPMVHFRDRYWSEKYDKPIFGAPMLPEAIIEDHLKGLTPTTVFSSDGDPDKVTTSTRMSLALSIVQNGRFIDFLGREPQLYPIDLLPQAKKLPPFIWLFHGKQDSAVPLEQSEYFFEHLRKHAPHINVRFDVRDGEHGLGGEERLSEEWIQKGIEGVSSVW</sequence>